<name>A0A140DS76_9FIRM</name>
<evidence type="ECO:0000256" key="1">
    <source>
        <dbReference type="SAM" id="MobiDB-lite"/>
    </source>
</evidence>
<evidence type="ECO:0008006" key="5">
    <source>
        <dbReference type="Google" id="ProtNLM"/>
    </source>
</evidence>
<evidence type="ECO:0000313" key="4">
    <source>
        <dbReference type="Proteomes" id="UP000069771"/>
    </source>
</evidence>
<dbReference type="Proteomes" id="UP000069771">
    <property type="component" value="Chromosome"/>
</dbReference>
<dbReference type="STRING" id="1702221.AALO17_03690"/>
<sequence>MWKGLKKLPTAVNICLLIAVLAVVVYCGYRVNRFVVGRPPETAMEVKSSLQSLENASSLRVMNTPYSAVATVYQDKEQKKPLYHVWYNGIIKMNTDFSEIQVEGNEESRELVVTMRPVQLEYELLDGFKYLPEAPNNEKGFVEARKAAEADLKKRVLKDVNLNETANENARTILKEFTESITGGEYHVTVVTEAPATASSAETKTGDKSDTEKPEQEAPSDEKK</sequence>
<organism evidence="3 4">
    <name type="scientific">Faecalibaculum rodentium</name>
    <dbReference type="NCBI Taxonomy" id="1702221"/>
    <lineage>
        <taxon>Bacteria</taxon>
        <taxon>Bacillati</taxon>
        <taxon>Bacillota</taxon>
        <taxon>Erysipelotrichia</taxon>
        <taxon>Erysipelotrichales</taxon>
        <taxon>Erysipelotrichaceae</taxon>
        <taxon>Faecalibaculum</taxon>
    </lineage>
</organism>
<dbReference type="GeneID" id="78477229"/>
<dbReference type="InterPro" id="IPR025324">
    <property type="entry name" value="DUF4230"/>
</dbReference>
<dbReference type="KEGG" id="fro:AALO17_03690"/>
<accession>A0A140DS76</accession>
<feature type="compositionally biased region" description="Basic and acidic residues" evidence="1">
    <location>
        <begin position="204"/>
        <end position="224"/>
    </location>
</feature>
<keyword evidence="2" id="KW-0472">Membrane</keyword>
<protein>
    <recommendedName>
        <fullName evidence="5">DUF4230 domain-containing protein</fullName>
    </recommendedName>
</protein>
<keyword evidence="2" id="KW-0812">Transmembrane</keyword>
<feature type="region of interest" description="Disordered" evidence="1">
    <location>
        <begin position="192"/>
        <end position="224"/>
    </location>
</feature>
<evidence type="ECO:0000256" key="2">
    <source>
        <dbReference type="SAM" id="Phobius"/>
    </source>
</evidence>
<keyword evidence="2" id="KW-1133">Transmembrane helix</keyword>
<keyword evidence="4" id="KW-1185">Reference proteome</keyword>
<proteinExistence type="predicted"/>
<dbReference type="AlphaFoldDB" id="A0A140DS76"/>
<feature type="compositionally biased region" description="Low complexity" evidence="1">
    <location>
        <begin position="192"/>
        <end position="203"/>
    </location>
</feature>
<feature type="transmembrane region" description="Helical" evidence="2">
    <location>
        <begin position="12"/>
        <end position="31"/>
    </location>
</feature>
<dbReference type="Pfam" id="PF14014">
    <property type="entry name" value="DUF4230"/>
    <property type="match status" value="1"/>
</dbReference>
<dbReference type="EMBL" id="CP011391">
    <property type="protein sequence ID" value="AMK53503.1"/>
    <property type="molecule type" value="Genomic_DNA"/>
</dbReference>
<dbReference type="RefSeq" id="WP_067554703.1">
    <property type="nucleotide sequence ID" value="NZ_CP011391.1"/>
</dbReference>
<evidence type="ECO:0000313" key="3">
    <source>
        <dbReference type="EMBL" id="AMK53503.1"/>
    </source>
</evidence>
<gene>
    <name evidence="3" type="ORF">AALO17_03690</name>
</gene>
<reference evidence="3 4" key="1">
    <citation type="journal article" date="2016" name="Gut Pathog.">
        <title>Whole genome sequencing of "Faecalibaculum rodentium" ALO17, isolated from C57BL/6J laboratory mouse feces.</title>
        <authorList>
            <person name="Lim S."/>
            <person name="Chang D.H."/>
            <person name="Ahn S."/>
            <person name="Kim B.C."/>
        </authorList>
    </citation>
    <scope>NUCLEOTIDE SEQUENCE [LARGE SCALE GENOMIC DNA]</scope>
    <source>
        <strain evidence="3 4">Alo17</strain>
    </source>
</reference>